<organism evidence="2 3">
    <name type="scientific">Dichomitus squalens</name>
    <dbReference type="NCBI Taxonomy" id="114155"/>
    <lineage>
        <taxon>Eukaryota</taxon>
        <taxon>Fungi</taxon>
        <taxon>Dikarya</taxon>
        <taxon>Basidiomycota</taxon>
        <taxon>Agaricomycotina</taxon>
        <taxon>Agaricomycetes</taxon>
        <taxon>Polyporales</taxon>
        <taxon>Polyporaceae</taxon>
        <taxon>Dichomitus</taxon>
    </lineage>
</organism>
<accession>A0A4Q9PT39</accession>
<reference evidence="2 3" key="1">
    <citation type="submission" date="2019-01" db="EMBL/GenBank/DDBJ databases">
        <title>Draft genome sequences of three monokaryotic isolates of the white-rot basidiomycete fungus Dichomitus squalens.</title>
        <authorList>
            <consortium name="DOE Joint Genome Institute"/>
            <person name="Lopez S.C."/>
            <person name="Andreopoulos B."/>
            <person name="Pangilinan J."/>
            <person name="Lipzen A."/>
            <person name="Riley R."/>
            <person name="Ahrendt S."/>
            <person name="Ng V."/>
            <person name="Barry K."/>
            <person name="Daum C."/>
            <person name="Grigoriev I.V."/>
            <person name="Hilden K.S."/>
            <person name="Makela M.R."/>
            <person name="de Vries R.P."/>
        </authorList>
    </citation>
    <scope>NUCLEOTIDE SEQUENCE [LARGE SCALE GENOMIC DNA]</scope>
    <source>
        <strain evidence="2 3">CBS 464.89</strain>
    </source>
</reference>
<gene>
    <name evidence="2" type="ORF">BD310DRAFT_968142</name>
</gene>
<dbReference type="Proteomes" id="UP000292082">
    <property type="component" value="Unassembled WGS sequence"/>
</dbReference>
<sequence length="133" mass="14787">MQQAVARVGSRAFEGLIPSLCTLHMRAQTFSPPDVLICRSEHRVSGAVYVPILHEAAVSSTTAEYMRRDLCYFHRLFSKCVPGQMKGVCKGSRTSRPEACHDSAEGGPDMYMSRNDDHVATSASTKVWTRRTH</sequence>
<evidence type="ECO:0000313" key="3">
    <source>
        <dbReference type="Proteomes" id="UP000292082"/>
    </source>
</evidence>
<feature type="region of interest" description="Disordered" evidence="1">
    <location>
        <begin position="92"/>
        <end position="116"/>
    </location>
</feature>
<name>A0A4Q9PT39_9APHY</name>
<keyword evidence="3" id="KW-1185">Reference proteome</keyword>
<protein>
    <submittedName>
        <fullName evidence="2">Uncharacterized protein</fullName>
    </submittedName>
</protein>
<evidence type="ECO:0000256" key="1">
    <source>
        <dbReference type="SAM" id="MobiDB-lite"/>
    </source>
</evidence>
<proteinExistence type="predicted"/>
<dbReference type="EMBL" id="ML145136">
    <property type="protein sequence ID" value="TBU57545.1"/>
    <property type="molecule type" value="Genomic_DNA"/>
</dbReference>
<feature type="compositionally biased region" description="Basic and acidic residues" evidence="1">
    <location>
        <begin position="95"/>
        <end position="104"/>
    </location>
</feature>
<dbReference type="AlphaFoldDB" id="A0A4Q9PT39"/>
<evidence type="ECO:0000313" key="2">
    <source>
        <dbReference type="EMBL" id="TBU57545.1"/>
    </source>
</evidence>